<accession>U6LVA8</accession>
<evidence type="ECO:0000313" key="3">
    <source>
        <dbReference type="EMBL" id="CDJ54066.1"/>
    </source>
</evidence>
<gene>
    <name evidence="3" type="ORF">EBH_0075890</name>
</gene>
<feature type="transmembrane region" description="Helical" evidence="2">
    <location>
        <begin position="61"/>
        <end position="82"/>
    </location>
</feature>
<protein>
    <submittedName>
        <fullName evidence="3">Uncharacterized protein</fullName>
    </submittedName>
</protein>
<sequence>MQQSAERQLLQIQELSVRLTQARQMEDSLMVTTPYAVQDTGNRFAYPTQNSSPSRARPQRLSLPVFLATSISVAAILLSLLICKTLFTRRQFSGVTRRRLSEADKDIDEDERSIVEGCLDLEEELGVIEGRAISSSEADSLNRVTALVSMLSEAAAAKESMQEPRPVDGQLHLTQQLLEKSSVFEPQNIALLGLNSPLQPSVEFPGPAGGAPALDPDSWIDLIPSISDQPEGQEAAESFQVSDDDSEAGQASGSPASKRRRLRGLSHLLDDVQSHPYVRLPVLEKGVVPKSIQISRLFSQRRRGSSFYFYLLGMRDLLARKTLTQHGADLLVQFVEDLVRVSYRRAQRSNRHPFPIRVVEYLGEYFIAFDAIVCAIELLGECMQLPLWWEQFTAGFNIDYSLPFLPTGGNRKSRFLTDLARRLAAALKIYKTGRRPPLREVISLKKLLFCHPLGQHQFKHDKWDPWRHDGGKF</sequence>
<evidence type="ECO:0000313" key="4">
    <source>
        <dbReference type="Proteomes" id="UP000030750"/>
    </source>
</evidence>
<evidence type="ECO:0000256" key="1">
    <source>
        <dbReference type="SAM" id="MobiDB-lite"/>
    </source>
</evidence>
<keyword evidence="2" id="KW-1133">Transmembrane helix</keyword>
<name>U6LVA8_9EIME</name>
<dbReference type="VEuPathDB" id="ToxoDB:EBH_0075890"/>
<organism evidence="3 4">
    <name type="scientific">Eimeria brunetti</name>
    <dbReference type="NCBI Taxonomy" id="51314"/>
    <lineage>
        <taxon>Eukaryota</taxon>
        <taxon>Sar</taxon>
        <taxon>Alveolata</taxon>
        <taxon>Apicomplexa</taxon>
        <taxon>Conoidasida</taxon>
        <taxon>Coccidia</taxon>
        <taxon>Eucoccidiorida</taxon>
        <taxon>Eimeriorina</taxon>
        <taxon>Eimeriidae</taxon>
        <taxon>Eimeria</taxon>
    </lineage>
</organism>
<dbReference type="EMBL" id="HG713601">
    <property type="protein sequence ID" value="CDJ54066.1"/>
    <property type="molecule type" value="Genomic_DNA"/>
</dbReference>
<reference evidence="3" key="1">
    <citation type="submission" date="2013-10" db="EMBL/GenBank/DDBJ databases">
        <title>Genomic analysis of the causative agents of coccidiosis in chickens.</title>
        <authorList>
            <person name="Reid A.J."/>
            <person name="Blake D."/>
            <person name="Billington K."/>
            <person name="Browne H."/>
            <person name="Dunn M."/>
            <person name="Hung S."/>
            <person name="Kawahara F."/>
            <person name="Miranda-Saavedra D."/>
            <person name="Mourier T."/>
            <person name="Nagra H."/>
            <person name="Otto T.D."/>
            <person name="Rawlings N."/>
            <person name="Sanchez A."/>
            <person name="Sanders M."/>
            <person name="Subramaniam C."/>
            <person name="Tay Y."/>
            <person name="Dear P."/>
            <person name="Doerig C."/>
            <person name="Gruber A."/>
            <person name="Parkinson J."/>
            <person name="Shirley M."/>
            <person name="Wan K.L."/>
            <person name="Berriman M."/>
            <person name="Tomley F."/>
            <person name="Pain A."/>
        </authorList>
    </citation>
    <scope>NUCLEOTIDE SEQUENCE [LARGE SCALE GENOMIC DNA]</scope>
    <source>
        <strain evidence="3">Houghton</strain>
    </source>
</reference>
<dbReference type="Proteomes" id="UP000030750">
    <property type="component" value="Unassembled WGS sequence"/>
</dbReference>
<feature type="region of interest" description="Disordered" evidence="1">
    <location>
        <begin position="231"/>
        <end position="260"/>
    </location>
</feature>
<proteinExistence type="predicted"/>
<dbReference type="OrthoDB" id="347609at2759"/>
<keyword evidence="2" id="KW-0472">Membrane</keyword>
<evidence type="ECO:0000256" key="2">
    <source>
        <dbReference type="SAM" id="Phobius"/>
    </source>
</evidence>
<keyword evidence="4" id="KW-1185">Reference proteome</keyword>
<dbReference type="AlphaFoldDB" id="U6LVA8"/>
<reference evidence="3" key="2">
    <citation type="submission" date="2013-10" db="EMBL/GenBank/DDBJ databases">
        <authorList>
            <person name="Aslett M."/>
        </authorList>
    </citation>
    <scope>NUCLEOTIDE SEQUENCE [LARGE SCALE GENOMIC DNA]</scope>
    <source>
        <strain evidence="3">Houghton</strain>
    </source>
</reference>
<keyword evidence="2" id="KW-0812">Transmembrane</keyword>